<dbReference type="EMBL" id="CP060789">
    <property type="protein sequence ID" value="QNP54858.1"/>
    <property type="molecule type" value="Genomic_DNA"/>
</dbReference>
<evidence type="ECO:0000256" key="1">
    <source>
        <dbReference type="SAM" id="MobiDB-lite"/>
    </source>
</evidence>
<dbReference type="AlphaFoldDB" id="A0A7H0H2U2"/>
<accession>A0A7H0H2U2</accession>
<proteinExistence type="predicted"/>
<gene>
    <name evidence="2" type="ORF">H9L22_11155</name>
</gene>
<organism evidence="2 3">
    <name type="scientific">Tessaracoccus defluvii</name>
    <dbReference type="NCBI Taxonomy" id="1285901"/>
    <lineage>
        <taxon>Bacteria</taxon>
        <taxon>Bacillati</taxon>
        <taxon>Actinomycetota</taxon>
        <taxon>Actinomycetes</taxon>
        <taxon>Propionibacteriales</taxon>
        <taxon>Propionibacteriaceae</taxon>
        <taxon>Tessaracoccus</taxon>
    </lineage>
</organism>
<evidence type="ECO:0000313" key="2">
    <source>
        <dbReference type="EMBL" id="QNP54858.1"/>
    </source>
</evidence>
<protein>
    <submittedName>
        <fullName evidence="2">Uncharacterized protein</fullName>
    </submittedName>
</protein>
<name>A0A7H0H2U2_9ACTN</name>
<evidence type="ECO:0000313" key="3">
    <source>
        <dbReference type="Proteomes" id="UP000516117"/>
    </source>
</evidence>
<feature type="region of interest" description="Disordered" evidence="1">
    <location>
        <begin position="1"/>
        <end position="21"/>
    </location>
</feature>
<dbReference type="KEGG" id="tdf:H9L22_11155"/>
<sequence length="147" mass="15248">MSALSARSGAGKRGEEGGREAELRALTERIRCAQAAVARCREAAGVAALAALAVSRADDDLQTGLARVEDAEGHLEQVAAIAGESSTHVDAARQAVLSATDHLAFAKRSLRETAEATSALSSSALRAERGLDDAAEQLSRIDRGQQP</sequence>
<feature type="compositionally biased region" description="Basic and acidic residues" evidence="1">
    <location>
        <begin position="12"/>
        <end position="21"/>
    </location>
</feature>
<keyword evidence="3" id="KW-1185">Reference proteome</keyword>
<reference evidence="2 3" key="1">
    <citation type="submission" date="2020-08" db="EMBL/GenBank/DDBJ databases">
        <title>Genome sequence of Tessaracoccus defluvii JCM 17540T.</title>
        <authorList>
            <person name="Hyun D.-W."/>
            <person name="Bae J.-W."/>
        </authorList>
    </citation>
    <scope>NUCLEOTIDE SEQUENCE [LARGE SCALE GENOMIC DNA]</scope>
    <source>
        <strain evidence="2 3">JCM 17540</strain>
    </source>
</reference>
<dbReference type="Proteomes" id="UP000516117">
    <property type="component" value="Chromosome"/>
</dbReference>
<dbReference type="RefSeq" id="WP_187719994.1">
    <property type="nucleotide sequence ID" value="NZ_BAABBL010000004.1"/>
</dbReference>